<name>A0A8X6HY49_TRICU</name>
<dbReference type="Proteomes" id="UP000887116">
    <property type="component" value="Unassembled WGS sequence"/>
</dbReference>
<accession>A0A8X6HY49</accession>
<evidence type="ECO:0000313" key="2">
    <source>
        <dbReference type="Proteomes" id="UP000887116"/>
    </source>
</evidence>
<gene>
    <name evidence="1" type="ORF">TNCT_127431</name>
</gene>
<sequence>MRGTPIAVTFTGRFTRGTPEKVGLSEPKYSDWLDCEYISSAPYAVPLPVLNALEMPTKFSVLVTFPTPSYVEFCFLSEYFLLSLNSFNTFFQSLCVVKYLNFKLPHRRFPSTRKLFVEL</sequence>
<keyword evidence="2" id="KW-1185">Reference proteome</keyword>
<evidence type="ECO:0000313" key="1">
    <source>
        <dbReference type="EMBL" id="GFR31863.1"/>
    </source>
</evidence>
<dbReference type="AlphaFoldDB" id="A0A8X6HY49"/>
<comment type="caution">
    <text evidence="1">The sequence shown here is derived from an EMBL/GenBank/DDBJ whole genome shotgun (WGS) entry which is preliminary data.</text>
</comment>
<proteinExistence type="predicted"/>
<dbReference type="EMBL" id="BMAO01019646">
    <property type="protein sequence ID" value="GFR31863.1"/>
    <property type="molecule type" value="Genomic_DNA"/>
</dbReference>
<organism evidence="1 2">
    <name type="scientific">Trichonephila clavata</name>
    <name type="common">Joro spider</name>
    <name type="synonym">Nephila clavata</name>
    <dbReference type="NCBI Taxonomy" id="2740835"/>
    <lineage>
        <taxon>Eukaryota</taxon>
        <taxon>Metazoa</taxon>
        <taxon>Ecdysozoa</taxon>
        <taxon>Arthropoda</taxon>
        <taxon>Chelicerata</taxon>
        <taxon>Arachnida</taxon>
        <taxon>Araneae</taxon>
        <taxon>Araneomorphae</taxon>
        <taxon>Entelegynae</taxon>
        <taxon>Araneoidea</taxon>
        <taxon>Nephilidae</taxon>
        <taxon>Trichonephila</taxon>
    </lineage>
</organism>
<reference evidence="1" key="1">
    <citation type="submission" date="2020-07" db="EMBL/GenBank/DDBJ databases">
        <title>Multicomponent nature underlies the extraordinary mechanical properties of spider dragline silk.</title>
        <authorList>
            <person name="Kono N."/>
            <person name="Nakamura H."/>
            <person name="Mori M."/>
            <person name="Yoshida Y."/>
            <person name="Ohtoshi R."/>
            <person name="Malay A.D."/>
            <person name="Moran D.A.P."/>
            <person name="Tomita M."/>
            <person name="Numata K."/>
            <person name="Arakawa K."/>
        </authorList>
    </citation>
    <scope>NUCLEOTIDE SEQUENCE</scope>
</reference>
<protein>
    <submittedName>
        <fullName evidence="1">Uncharacterized protein</fullName>
    </submittedName>
</protein>